<name>A0AAE1U5S1_9EUCA</name>
<accession>A0AAE1U5S1</accession>
<protein>
    <submittedName>
        <fullName evidence="2">Uncharacterized protein</fullName>
    </submittedName>
</protein>
<dbReference type="EMBL" id="JAWZYT010001813">
    <property type="protein sequence ID" value="KAK4308991.1"/>
    <property type="molecule type" value="Genomic_DNA"/>
</dbReference>
<keyword evidence="3" id="KW-1185">Reference proteome</keyword>
<evidence type="ECO:0000313" key="3">
    <source>
        <dbReference type="Proteomes" id="UP001292094"/>
    </source>
</evidence>
<evidence type="ECO:0000256" key="1">
    <source>
        <dbReference type="SAM" id="MobiDB-lite"/>
    </source>
</evidence>
<reference evidence="2" key="1">
    <citation type="submission" date="2023-11" db="EMBL/GenBank/DDBJ databases">
        <title>Genome assemblies of two species of porcelain crab, Petrolisthes cinctipes and Petrolisthes manimaculis (Anomura: Porcellanidae).</title>
        <authorList>
            <person name="Angst P."/>
        </authorList>
    </citation>
    <scope>NUCLEOTIDE SEQUENCE</scope>
    <source>
        <strain evidence="2">PB745_02</strain>
        <tissue evidence="2">Gill</tissue>
    </source>
</reference>
<gene>
    <name evidence="2" type="ORF">Pmani_019353</name>
</gene>
<dbReference type="Proteomes" id="UP001292094">
    <property type="component" value="Unassembled WGS sequence"/>
</dbReference>
<evidence type="ECO:0000313" key="2">
    <source>
        <dbReference type="EMBL" id="KAK4308991.1"/>
    </source>
</evidence>
<comment type="caution">
    <text evidence="2">The sequence shown here is derived from an EMBL/GenBank/DDBJ whole genome shotgun (WGS) entry which is preliminary data.</text>
</comment>
<proteinExistence type="predicted"/>
<feature type="region of interest" description="Disordered" evidence="1">
    <location>
        <begin position="56"/>
        <end position="77"/>
    </location>
</feature>
<organism evidence="2 3">
    <name type="scientific">Petrolisthes manimaculis</name>
    <dbReference type="NCBI Taxonomy" id="1843537"/>
    <lineage>
        <taxon>Eukaryota</taxon>
        <taxon>Metazoa</taxon>
        <taxon>Ecdysozoa</taxon>
        <taxon>Arthropoda</taxon>
        <taxon>Crustacea</taxon>
        <taxon>Multicrustacea</taxon>
        <taxon>Malacostraca</taxon>
        <taxon>Eumalacostraca</taxon>
        <taxon>Eucarida</taxon>
        <taxon>Decapoda</taxon>
        <taxon>Pleocyemata</taxon>
        <taxon>Anomura</taxon>
        <taxon>Galatheoidea</taxon>
        <taxon>Porcellanidae</taxon>
        <taxon>Petrolisthes</taxon>
    </lineage>
</organism>
<sequence>MVTIAGRYGVALEVCKGSAHALTATLSDHQAFSYLFWNSYGCQHLRVEVEYTRPSTSLGGVSHKPPSHQPPPRPLLHEVRRGRFYDA</sequence>
<dbReference type="AlphaFoldDB" id="A0AAE1U5S1"/>